<dbReference type="EMBL" id="KZ679258">
    <property type="protein sequence ID" value="PTB44188.1"/>
    <property type="molecule type" value="Genomic_DNA"/>
</dbReference>
<protein>
    <submittedName>
        <fullName evidence="1">Uncharacterized protein</fullName>
    </submittedName>
</protein>
<name>A0A2T3ZHA9_TRIA4</name>
<evidence type="ECO:0000313" key="2">
    <source>
        <dbReference type="Proteomes" id="UP000240493"/>
    </source>
</evidence>
<evidence type="ECO:0000313" key="1">
    <source>
        <dbReference type="EMBL" id="PTB44188.1"/>
    </source>
</evidence>
<gene>
    <name evidence="1" type="ORF">M441DRAFT_343250</name>
</gene>
<keyword evidence="2" id="KW-1185">Reference proteome</keyword>
<proteinExistence type="predicted"/>
<sequence>MARRAFALPPVAADQPPFSWARSRDHALWQAPIKLQVPLTSRVSMLIHCSSSVLAAAHCSSGRAPLAGLAPHSRILQRAVLCYAVLCCAVPLISVPRGVVSRPRLPLWSIHFPLIAPWATIISAGPERTINPPLAPAKRLVPIFHEVGARQPARRQERQNDFISRSTFFPLSFCVGAAALTASNPSLFFSPSRRCCSL</sequence>
<dbReference type="AlphaFoldDB" id="A0A2T3ZHA9"/>
<dbReference type="Proteomes" id="UP000240493">
    <property type="component" value="Unassembled WGS sequence"/>
</dbReference>
<accession>A0A2T3ZHA9</accession>
<organism evidence="1 2">
    <name type="scientific">Trichoderma asperellum (strain ATCC 204424 / CBS 433.97 / NBRC 101777)</name>
    <dbReference type="NCBI Taxonomy" id="1042311"/>
    <lineage>
        <taxon>Eukaryota</taxon>
        <taxon>Fungi</taxon>
        <taxon>Dikarya</taxon>
        <taxon>Ascomycota</taxon>
        <taxon>Pezizomycotina</taxon>
        <taxon>Sordariomycetes</taxon>
        <taxon>Hypocreomycetidae</taxon>
        <taxon>Hypocreales</taxon>
        <taxon>Hypocreaceae</taxon>
        <taxon>Trichoderma</taxon>
    </lineage>
</organism>
<reference evidence="1 2" key="1">
    <citation type="submission" date="2016-07" db="EMBL/GenBank/DDBJ databases">
        <title>Multiple horizontal gene transfer events from other fungi enriched the ability of initially mycotrophic Trichoderma (Ascomycota) to feed on dead plant biomass.</title>
        <authorList>
            <consortium name="DOE Joint Genome Institute"/>
            <person name="Aerts A."/>
            <person name="Atanasova L."/>
            <person name="Chenthamara K."/>
            <person name="Zhang J."/>
            <person name="Grujic M."/>
            <person name="Henrissat B."/>
            <person name="Kuo A."/>
            <person name="Salamov A."/>
            <person name="Lipzen A."/>
            <person name="Labutti K."/>
            <person name="Barry K."/>
            <person name="Miao Y."/>
            <person name="Rahimi M.J."/>
            <person name="Shen Q."/>
            <person name="Grigoriev I.V."/>
            <person name="Kubicek C.P."/>
            <person name="Druzhinina I.S."/>
        </authorList>
    </citation>
    <scope>NUCLEOTIDE SEQUENCE [LARGE SCALE GENOMIC DNA]</scope>
    <source>
        <strain evidence="1 2">CBS 433.97</strain>
    </source>
</reference>